<gene>
    <name evidence="3" type="ORF">RXV79_19580</name>
</gene>
<dbReference type="SUPFAM" id="SSF55781">
    <property type="entry name" value="GAF domain-like"/>
    <property type="match status" value="1"/>
</dbReference>
<dbReference type="Gene3D" id="3.30.450.40">
    <property type="match status" value="1"/>
</dbReference>
<dbReference type="EMBL" id="CP136336">
    <property type="protein sequence ID" value="WOB07109.1"/>
    <property type="molecule type" value="Genomic_DNA"/>
</dbReference>
<reference evidence="3 4" key="1">
    <citation type="submission" date="2023-10" db="EMBL/GenBank/DDBJ databases">
        <title>Bacteria for the degradation of biodegradable plastic PBAT(Polybutylene adipate terephthalate).</title>
        <authorList>
            <person name="Weon H.-Y."/>
            <person name="Yeon J."/>
        </authorList>
    </citation>
    <scope>NUCLEOTIDE SEQUENCE [LARGE SCALE GENOMIC DNA]</scope>
    <source>
        <strain evidence="3 4">SBD 7-3</strain>
    </source>
</reference>
<sequence length="403" mass="43329">MDRHATAALAPGARTFDLAVGPEHVHTIQQSHDRCRALGLTEDSVPELHPLSAYGTRLMREPHQRLLEHATPVMEMLFEQIVSTKSAVALTDTDGSILQAVGDDSFLERLQQIALAPGVNWSEASKGTNAVGTALFTEAPTLVHGSEHFLAANRFLTCSASPIFDHTGRMIGVLDVSGHQSSYHPHTLAMVTMSARMIENQWFNDKFRHGLRLHFHPQQRMLGTMREAMIALAPDGSILGVNRAALEHLGLNMPALRRLGLEAVFGTRVAQIADHCRHRADEPMTLFVQHGDRAGTPVYARALFNWPTLWPNVSLATGVAVPREPAAPEAVPAGPAIAPLAAALATPTEPASAPATLHAQEMAAIRQAVDAAGGNISRAARQLGVARNTIYRKLRAAAAETAG</sequence>
<organism evidence="3 4">
    <name type="scientific">Piscinibacter gummiphilus</name>
    <dbReference type="NCBI Taxonomy" id="946333"/>
    <lineage>
        <taxon>Bacteria</taxon>
        <taxon>Pseudomonadati</taxon>
        <taxon>Pseudomonadota</taxon>
        <taxon>Betaproteobacteria</taxon>
        <taxon>Burkholderiales</taxon>
        <taxon>Sphaerotilaceae</taxon>
        <taxon>Piscinibacter</taxon>
    </lineage>
</organism>
<dbReference type="InterPro" id="IPR029016">
    <property type="entry name" value="GAF-like_dom_sf"/>
</dbReference>
<name>A0ABZ0CXB0_9BURK</name>
<dbReference type="InterPro" id="IPR009057">
    <property type="entry name" value="Homeodomain-like_sf"/>
</dbReference>
<dbReference type="InterPro" id="IPR002197">
    <property type="entry name" value="HTH_Fis"/>
</dbReference>
<dbReference type="Pfam" id="PF02954">
    <property type="entry name" value="HTH_8"/>
    <property type="match status" value="1"/>
</dbReference>
<dbReference type="Gene3D" id="1.10.10.60">
    <property type="entry name" value="Homeodomain-like"/>
    <property type="match status" value="1"/>
</dbReference>
<proteinExistence type="predicted"/>
<evidence type="ECO:0000313" key="3">
    <source>
        <dbReference type="EMBL" id="WOB07109.1"/>
    </source>
</evidence>
<accession>A0ABZ0CXB0</accession>
<dbReference type="SUPFAM" id="SSF46689">
    <property type="entry name" value="Homeodomain-like"/>
    <property type="match status" value="1"/>
</dbReference>
<evidence type="ECO:0000259" key="2">
    <source>
        <dbReference type="Pfam" id="PF02954"/>
    </source>
</evidence>
<dbReference type="Proteomes" id="UP001303946">
    <property type="component" value="Chromosome"/>
</dbReference>
<feature type="domain" description="GAF" evidence="1">
    <location>
        <begin position="72"/>
        <end position="200"/>
    </location>
</feature>
<dbReference type="RefSeq" id="WP_316699783.1">
    <property type="nucleotide sequence ID" value="NZ_CP136336.1"/>
</dbReference>
<dbReference type="PRINTS" id="PR01590">
    <property type="entry name" value="HTHFIS"/>
</dbReference>
<protein>
    <submittedName>
        <fullName evidence="3">Helix-turn-helix domain-containing protein</fullName>
    </submittedName>
</protein>
<evidence type="ECO:0000259" key="1">
    <source>
        <dbReference type="Pfam" id="PF01590"/>
    </source>
</evidence>
<dbReference type="InterPro" id="IPR003018">
    <property type="entry name" value="GAF"/>
</dbReference>
<evidence type="ECO:0000313" key="4">
    <source>
        <dbReference type="Proteomes" id="UP001303946"/>
    </source>
</evidence>
<keyword evidence="4" id="KW-1185">Reference proteome</keyword>
<feature type="domain" description="DNA binding HTH" evidence="2">
    <location>
        <begin position="360"/>
        <end position="395"/>
    </location>
</feature>
<dbReference type="Pfam" id="PF01590">
    <property type="entry name" value="GAF"/>
    <property type="match status" value="1"/>
</dbReference>